<keyword evidence="2" id="KW-0004">4Fe-4S</keyword>
<keyword evidence="4" id="KW-0677">Repeat</keyword>
<evidence type="ECO:0000256" key="3">
    <source>
        <dbReference type="ARBA" id="ARBA00022723"/>
    </source>
</evidence>
<name>A0A1F5S3D1_9BACT</name>
<dbReference type="Pfam" id="PF14697">
    <property type="entry name" value="Fer4_21"/>
    <property type="match status" value="1"/>
</dbReference>
<dbReference type="GO" id="GO:0016625">
    <property type="term" value="F:oxidoreductase activity, acting on the aldehyde or oxo group of donors, iron-sulfur protein as acceptor"/>
    <property type="evidence" value="ECO:0007669"/>
    <property type="project" value="InterPro"/>
</dbReference>
<keyword evidence="8" id="KW-0670">Pyruvate</keyword>
<dbReference type="InterPro" id="IPR011898">
    <property type="entry name" value="PorD_KorD"/>
</dbReference>
<evidence type="ECO:0000259" key="7">
    <source>
        <dbReference type="PROSITE" id="PS51379"/>
    </source>
</evidence>
<dbReference type="PANTHER" id="PTHR43724">
    <property type="entry name" value="PYRUVATE SYNTHASE SUBUNIT PORD"/>
    <property type="match status" value="1"/>
</dbReference>
<dbReference type="InterPro" id="IPR017900">
    <property type="entry name" value="4Fe4S_Fe_S_CS"/>
</dbReference>
<comment type="cofactor">
    <cofactor evidence="1">
        <name>[4Fe-4S] cluster</name>
        <dbReference type="ChEBI" id="CHEBI:49883"/>
    </cofactor>
</comment>
<dbReference type="SUPFAM" id="SSF54862">
    <property type="entry name" value="4Fe-4S ferredoxins"/>
    <property type="match status" value="1"/>
</dbReference>
<dbReference type="NCBIfam" id="TIGR02179">
    <property type="entry name" value="PorD_KorD"/>
    <property type="match status" value="1"/>
</dbReference>
<protein>
    <submittedName>
        <fullName evidence="8">Pyruvate synthase</fullName>
    </submittedName>
</protein>
<evidence type="ECO:0000256" key="4">
    <source>
        <dbReference type="ARBA" id="ARBA00022737"/>
    </source>
</evidence>
<comment type="caution">
    <text evidence="8">The sequence shown here is derived from an EMBL/GenBank/DDBJ whole genome shotgun (WGS) entry which is preliminary data.</text>
</comment>
<evidence type="ECO:0000313" key="8">
    <source>
        <dbReference type="EMBL" id="OGF20933.1"/>
    </source>
</evidence>
<sequence>MSIQKYNLSVSPGSTKSNKTGGWRTFRPVFNHDKCVGCGNCERVCPEGVCFAVFGKKYFECDLDYCKGCGICAKECPAGAIKMEREEK</sequence>
<dbReference type="Gene3D" id="3.30.70.20">
    <property type="match status" value="2"/>
</dbReference>
<dbReference type="AlphaFoldDB" id="A0A1F5S3D1"/>
<dbReference type="EMBL" id="MFFS01000077">
    <property type="protein sequence ID" value="OGF20933.1"/>
    <property type="molecule type" value="Genomic_DNA"/>
</dbReference>
<keyword evidence="3" id="KW-0479">Metal-binding</keyword>
<proteinExistence type="predicted"/>
<keyword evidence="6" id="KW-0411">Iron-sulfur</keyword>
<dbReference type="InterPro" id="IPR017896">
    <property type="entry name" value="4Fe4S_Fe-S-bd"/>
</dbReference>
<evidence type="ECO:0000256" key="1">
    <source>
        <dbReference type="ARBA" id="ARBA00001966"/>
    </source>
</evidence>
<feature type="domain" description="4Fe-4S ferredoxin-type" evidence="7">
    <location>
        <begin position="57"/>
        <end position="86"/>
    </location>
</feature>
<dbReference type="Proteomes" id="UP000178323">
    <property type="component" value="Unassembled WGS sequence"/>
</dbReference>
<dbReference type="PROSITE" id="PS00198">
    <property type="entry name" value="4FE4S_FER_1"/>
    <property type="match status" value="1"/>
</dbReference>
<reference evidence="8 9" key="1">
    <citation type="journal article" date="2016" name="Nat. Commun.">
        <title>Thousands of microbial genomes shed light on interconnected biogeochemical processes in an aquifer system.</title>
        <authorList>
            <person name="Anantharaman K."/>
            <person name="Brown C.T."/>
            <person name="Hug L.A."/>
            <person name="Sharon I."/>
            <person name="Castelle C.J."/>
            <person name="Probst A.J."/>
            <person name="Thomas B.C."/>
            <person name="Singh A."/>
            <person name="Wilkins M.J."/>
            <person name="Karaoz U."/>
            <person name="Brodie E.L."/>
            <person name="Williams K.H."/>
            <person name="Hubbard S.S."/>
            <person name="Banfield J.F."/>
        </authorList>
    </citation>
    <scope>NUCLEOTIDE SEQUENCE [LARGE SCALE GENOMIC DNA]</scope>
</reference>
<evidence type="ECO:0000256" key="5">
    <source>
        <dbReference type="ARBA" id="ARBA00023004"/>
    </source>
</evidence>
<dbReference type="PROSITE" id="PS51379">
    <property type="entry name" value="4FE4S_FER_2"/>
    <property type="match status" value="2"/>
</dbReference>
<dbReference type="GO" id="GO:0051539">
    <property type="term" value="F:4 iron, 4 sulfur cluster binding"/>
    <property type="evidence" value="ECO:0007669"/>
    <property type="project" value="UniProtKB-KW"/>
</dbReference>
<evidence type="ECO:0000313" key="9">
    <source>
        <dbReference type="Proteomes" id="UP000178323"/>
    </source>
</evidence>
<organism evidence="8 9">
    <name type="scientific">Candidatus Falkowbacteria bacterium RBG_13_39_14</name>
    <dbReference type="NCBI Taxonomy" id="1797985"/>
    <lineage>
        <taxon>Bacteria</taxon>
        <taxon>Candidatus Falkowiibacteriota</taxon>
    </lineage>
</organism>
<feature type="domain" description="4Fe-4S ferredoxin-type" evidence="7">
    <location>
        <begin position="26"/>
        <end position="55"/>
    </location>
</feature>
<evidence type="ECO:0000256" key="6">
    <source>
        <dbReference type="ARBA" id="ARBA00023014"/>
    </source>
</evidence>
<dbReference type="PANTHER" id="PTHR43724:SF1">
    <property type="entry name" value="PYRUVATE SYNTHASE SUBUNIT PORD"/>
    <property type="match status" value="1"/>
</dbReference>
<keyword evidence="5" id="KW-0408">Iron</keyword>
<dbReference type="GO" id="GO:0046872">
    <property type="term" value="F:metal ion binding"/>
    <property type="evidence" value="ECO:0007669"/>
    <property type="project" value="UniProtKB-KW"/>
</dbReference>
<evidence type="ECO:0000256" key="2">
    <source>
        <dbReference type="ARBA" id="ARBA00022485"/>
    </source>
</evidence>
<dbReference type="STRING" id="1797985.A2Y83_00435"/>
<accession>A0A1F5S3D1</accession>
<gene>
    <name evidence="8" type="ORF">A2Y83_00435</name>
</gene>